<evidence type="ECO:0000256" key="1">
    <source>
        <dbReference type="ARBA" id="ARBA00005206"/>
    </source>
</evidence>
<evidence type="ECO:0000256" key="2">
    <source>
        <dbReference type="ARBA" id="ARBA00005689"/>
    </source>
</evidence>
<dbReference type="GO" id="GO:0005886">
    <property type="term" value="C:plasma membrane"/>
    <property type="evidence" value="ECO:0007669"/>
    <property type="project" value="TreeGrafter"/>
</dbReference>
<comment type="pathway">
    <text evidence="1 8">Amino-acid degradation; L-alanine degradation via dehydrogenase pathway; NH(3) and pyruvate from L-alanine: step 1/1.</text>
</comment>
<dbReference type="InterPro" id="IPR007698">
    <property type="entry name" value="AlaDH/PNT_NAD(H)-bd"/>
</dbReference>
<dbReference type="RefSeq" id="WP_093184762.1">
    <property type="nucleotide sequence ID" value="NZ_FMYH01000006.1"/>
</dbReference>
<feature type="active site" description="Proton donor/acceptor" evidence="9">
    <location>
        <position position="96"/>
    </location>
</feature>
<dbReference type="NCBIfam" id="TIGR00518">
    <property type="entry name" value="alaDH"/>
    <property type="match status" value="1"/>
</dbReference>
<evidence type="ECO:0000256" key="11">
    <source>
        <dbReference type="PIRSR" id="PIRSR000183-3"/>
    </source>
</evidence>
<dbReference type="InterPro" id="IPR007886">
    <property type="entry name" value="AlaDH/PNT_N"/>
</dbReference>
<evidence type="ECO:0000259" key="13">
    <source>
        <dbReference type="SMART" id="SM01003"/>
    </source>
</evidence>
<evidence type="ECO:0000256" key="8">
    <source>
        <dbReference type="PIRNR" id="PIRNR000183"/>
    </source>
</evidence>
<dbReference type="Pfam" id="PF01262">
    <property type="entry name" value="AlaDh_PNT_C"/>
    <property type="match status" value="1"/>
</dbReference>
<dbReference type="FunFam" id="3.40.50.720:FF:000049">
    <property type="entry name" value="Alanine dehydrogenase"/>
    <property type="match status" value="1"/>
</dbReference>
<dbReference type="InterPro" id="IPR008141">
    <property type="entry name" value="Ala_DH"/>
</dbReference>
<dbReference type="PIRSF" id="PIRSF000183">
    <property type="entry name" value="Alanine_dh"/>
    <property type="match status" value="1"/>
</dbReference>
<feature type="binding site" evidence="11">
    <location>
        <begin position="298"/>
        <end position="301"/>
    </location>
    <ligand>
        <name>NAD(+)</name>
        <dbReference type="ChEBI" id="CHEBI:57540"/>
    </ligand>
</feature>
<evidence type="ECO:0000256" key="5">
    <source>
        <dbReference type="ARBA" id="ARBA00023027"/>
    </source>
</evidence>
<feature type="domain" description="Alanine dehydrogenase/pyridine nucleotide transhydrogenase NAD(H)-binding" evidence="12">
    <location>
        <begin position="149"/>
        <end position="297"/>
    </location>
</feature>
<feature type="binding site" evidence="10">
    <location>
        <position position="75"/>
    </location>
    <ligand>
        <name>substrate</name>
    </ligand>
</feature>
<evidence type="ECO:0000313" key="15">
    <source>
        <dbReference type="Proteomes" id="UP000199039"/>
    </source>
</evidence>
<feature type="binding site" evidence="11">
    <location>
        <begin position="178"/>
        <end position="179"/>
    </location>
    <ligand>
        <name>NAD(+)</name>
        <dbReference type="ChEBI" id="CHEBI:57540"/>
    </ligand>
</feature>
<comment type="catalytic activity">
    <reaction evidence="8">
        <text>L-alanine + NAD(+) + H2O = pyruvate + NH4(+) + NADH + H(+)</text>
        <dbReference type="Rhea" id="RHEA:18405"/>
        <dbReference type="ChEBI" id="CHEBI:15361"/>
        <dbReference type="ChEBI" id="CHEBI:15377"/>
        <dbReference type="ChEBI" id="CHEBI:15378"/>
        <dbReference type="ChEBI" id="CHEBI:28938"/>
        <dbReference type="ChEBI" id="CHEBI:57540"/>
        <dbReference type="ChEBI" id="CHEBI:57945"/>
        <dbReference type="ChEBI" id="CHEBI:57972"/>
        <dbReference type="EC" id="1.4.1.1"/>
    </reaction>
</comment>
<evidence type="ECO:0000256" key="4">
    <source>
        <dbReference type="ARBA" id="ARBA00023002"/>
    </source>
</evidence>
<dbReference type="GO" id="GO:0042853">
    <property type="term" value="P:L-alanine catabolic process"/>
    <property type="evidence" value="ECO:0007669"/>
    <property type="project" value="UniProtKB-UniPathway"/>
</dbReference>
<organism evidence="14 15">
    <name type="scientific">Sanguibacter gelidistatuariae</name>
    <dbReference type="NCBI Taxonomy" id="1814289"/>
    <lineage>
        <taxon>Bacteria</taxon>
        <taxon>Bacillati</taxon>
        <taxon>Actinomycetota</taxon>
        <taxon>Actinomycetes</taxon>
        <taxon>Micrococcales</taxon>
        <taxon>Sanguibacteraceae</taxon>
        <taxon>Sanguibacter</taxon>
    </lineage>
</organism>
<dbReference type="EC" id="1.4.1.1" evidence="3 8"/>
<dbReference type="OrthoDB" id="9804592at2"/>
<dbReference type="Pfam" id="PF05222">
    <property type="entry name" value="AlaDh_PNT_N"/>
    <property type="match status" value="1"/>
</dbReference>
<dbReference type="InterPro" id="IPR036291">
    <property type="entry name" value="NAD(P)-bd_dom_sf"/>
</dbReference>
<feature type="binding site" evidence="11">
    <location>
        <begin position="267"/>
        <end position="270"/>
    </location>
    <ligand>
        <name>NAD(+)</name>
        <dbReference type="ChEBI" id="CHEBI:57540"/>
    </ligand>
</feature>
<feature type="active site" description="Proton donor/acceptor" evidence="9">
    <location>
        <position position="270"/>
    </location>
</feature>
<keyword evidence="15" id="KW-1185">Reference proteome</keyword>
<reference evidence="14 15" key="1">
    <citation type="submission" date="2016-09" db="EMBL/GenBank/DDBJ databases">
        <authorList>
            <person name="Capua I."/>
            <person name="De Benedictis P."/>
            <person name="Joannis T."/>
            <person name="Lombin L.H."/>
            <person name="Cattoli G."/>
        </authorList>
    </citation>
    <scope>NUCLEOTIDE SEQUENCE [LARGE SCALE GENOMIC DNA]</scope>
    <source>
        <strain evidence="14 15">ISLP-3</strain>
    </source>
</reference>
<evidence type="ECO:0000313" key="14">
    <source>
        <dbReference type="EMBL" id="SDD28246.1"/>
    </source>
</evidence>
<keyword evidence="4 8" id="KW-0560">Oxidoreductase</keyword>
<dbReference type="PANTHER" id="PTHR42795">
    <property type="entry name" value="ALANINE DEHYDROGENASE"/>
    <property type="match status" value="1"/>
</dbReference>
<name>A0A1G6TI95_9MICO</name>
<dbReference type="SUPFAM" id="SSF51735">
    <property type="entry name" value="NAD(P)-binding Rossmann-fold domains"/>
    <property type="match status" value="1"/>
</dbReference>
<protein>
    <recommendedName>
        <fullName evidence="7 8">Alanine dehydrogenase</fullName>
        <ecNumber evidence="3 8">1.4.1.1</ecNumber>
    </recommendedName>
</protein>
<dbReference type="Proteomes" id="UP000199039">
    <property type="component" value="Unassembled WGS sequence"/>
</dbReference>
<gene>
    <name evidence="14" type="ORF">SAMN05216410_3106</name>
</gene>
<keyword evidence="5 8" id="KW-0520">NAD</keyword>
<feature type="binding site" evidence="11">
    <location>
        <position position="198"/>
    </location>
    <ligand>
        <name>NAD(+)</name>
        <dbReference type="ChEBI" id="CHEBI:57540"/>
    </ligand>
</feature>
<dbReference type="UniPathway" id="UPA00527">
    <property type="reaction ID" value="UER00585"/>
</dbReference>
<comment type="function">
    <text evidence="8">Catalyzes the reversible reductive amination of pyruvate to L-alanine.</text>
</comment>
<feature type="binding site" evidence="11">
    <location>
        <position position="134"/>
    </location>
    <ligand>
        <name>NAD(+)</name>
        <dbReference type="ChEBI" id="CHEBI:57540"/>
    </ligand>
</feature>
<evidence type="ECO:0000259" key="12">
    <source>
        <dbReference type="SMART" id="SM01002"/>
    </source>
</evidence>
<sequence length="384" mass="39337">MRIGIPAEVKDNELRVALTADGAHHLVRAGHQVLVQAGAGAGSAISDADYAAAGARIVDDAASLWRAAQILCKVKEPLPQEYPYLRPDLVLFAYLHLAANGPCTQALLDAGTTAIAYETVRLPDGSLPLLAPMSEIAGRLAPQVGAFYLLRSEGGSGILMGGVPGTRPAKVVIIGGGTAGRNAAQIAVGMRASVTVIDLSATTLAGIDTEFGGAVRTVMSTAQAIDREVSRADLVIGAVLVPGARAPRLVSNDLVSRMPPGSVLVDIAVDQGGCFEGTHPTTHTDPTYRVHQSTFYAVANMPGTVPVTSTQALTNATLPYLTVLAAGLATEVPADPAANPTDVVGQLLRREPELAAGLMTQGGRLVSAQVALAHGMVHAPAPGA</sequence>
<dbReference type="SUPFAM" id="SSF52283">
    <property type="entry name" value="Formate/glycerate dehydrogenase catalytic domain-like"/>
    <property type="match status" value="1"/>
</dbReference>
<dbReference type="GO" id="GO:0000166">
    <property type="term" value="F:nucleotide binding"/>
    <property type="evidence" value="ECO:0007669"/>
    <property type="project" value="UniProtKB-KW"/>
</dbReference>
<evidence type="ECO:0000256" key="3">
    <source>
        <dbReference type="ARBA" id="ARBA00012897"/>
    </source>
</evidence>
<feature type="domain" description="Alanine dehydrogenase/pyridine nucleotide transhydrogenase N-terminal" evidence="13">
    <location>
        <begin position="4"/>
        <end position="137"/>
    </location>
</feature>
<dbReference type="PANTHER" id="PTHR42795:SF1">
    <property type="entry name" value="ALANINE DEHYDROGENASE"/>
    <property type="match status" value="1"/>
</dbReference>
<comment type="subunit">
    <text evidence="6">Homohexamer. Trimer of dimers.</text>
</comment>
<accession>A0A1G6TI95</accession>
<keyword evidence="11" id="KW-0547">Nucleotide-binding</keyword>
<dbReference type="STRING" id="1814289.SAMN05216410_3106"/>
<feature type="binding site" evidence="11">
    <location>
        <position position="220"/>
    </location>
    <ligand>
        <name>NAD(+)</name>
        <dbReference type="ChEBI" id="CHEBI:57540"/>
    </ligand>
</feature>
<evidence type="ECO:0000256" key="9">
    <source>
        <dbReference type="PIRSR" id="PIRSR000183-1"/>
    </source>
</evidence>
<evidence type="ECO:0000256" key="10">
    <source>
        <dbReference type="PIRSR" id="PIRSR000183-2"/>
    </source>
</evidence>
<comment type="similarity">
    <text evidence="2 8">Belongs to the AlaDH/PNT family.</text>
</comment>
<feature type="binding site" evidence="10">
    <location>
        <position position="15"/>
    </location>
    <ligand>
        <name>substrate</name>
    </ligand>
</feature>
<dbReference type="AlphaFoldDB" id="A0A1G6TI95"/>
<dbReference type="EMBL" id="FMYH01000006">
    <property type="protein sequence ID" value="SDD28246.1"/>
    <property type="molecule type" value="Genomic_DNA"/>
</dbReference>
<dbReference type="CDD" id="cd05305">
    <property type="entry name" value="L-AlaDH"/>
    <property type="match status" value="1"/>
</dbReference>
<evidence type="ECO:0000256" key="6">
    <source>
        <dbReference type="ARBA" id="ARBA00065528"/>
    </source>
</evidence>
<dbReference type="GO" id="GO:0000286">
    <property type="term" value="F:alanine dehydrogenase activity"/>
    <property type="evidence" value="ECO:0007669"/>
    <property type="project" value="UniProtKB-UniRule"/>
</dbReference>
<dbReference type="Gene3D" id="3.40.50.720">
    <property type="entry name" value="NAD(P)-binding Rossmann-like Domain"/>
    <property type="match status" value="2"/>
</dbReference>
<dbReference type="SMART" id="SM01002">
    <property type="entry name" value="AlaDh_PNT_C"/>
    <property type="match status" value="1"/>
</dbReference>
<evidence type="ECO:0000256" key="7">
    <source>
        <dbReference type="ARBA" id="ARBA00072341"/>
    </source>
</evidence>
<dbReference type="SMART" id="SM01003">
    <property type="entry name" value="AlaDh_PNT_N"/>
    <property type="match status" value="1"/>
</dbReference>
<proteinExistence type="inferred from homology"/>
<feature type="binding site" evidence="11">
    <location>
        <begin position="239"/>
        <end position="240"/>
    </location>
    <ligand>
        <name>NAD(+)</name>
        <dbReference type="ChEBI" id="CHEBI:57540"/>
    </ligand>
</feature>